<evidence type="ECO:0000256" key="3">
    <source>
        <dbReference type="ARBA" id="ARBA00022491"/>
    </source>
</evidence>
<dbReference type="InterPro" id="IPR001628">
    <property type="entry name" value="Znf_hrmn_rcpt"/>
</dbReference>
<evidence type="ECO:0000256" key="4">
    <source>
        <dbReference type="ARBA" id="ARBA00022553"/>
    </source>
</evidence>
<evidence type="ECO:0000256" key="16">
    <source>
        <dbReference type="RuleBase" id="RU004334"/>
    </source>
</evidence>
<organism evidence="20 21">
    <name type="scientific">Myodes glareolus</name>
    <name type="common">Bank vole</name>
    <name type="synonym">Clethrionomys glareolus</name>
    <dbReference type="NCBI Taxonomy" id="447135"/>
    <lineage>
        <taxon>Eukaryota</taxon>
        <taxon>Metazoa</taxon>
        <taxon>Chordata</taxon>
        <taxon>Craniata</taxon>
        <taxon>Vertebrata</taxon>
        <taxon>Euteleostomi</taxon>
        <taxon>Mammalia</taxon>
        <taxon>Eutheria</taxon>
        <taxon>Euarchontoglires</taxon>
        <taxon>Glires</taxon>
        <taxon>Rodentia</taxon>
        <taxon>Myomorpha</taxon>
        <taxon>Muroidea</taxon>
        <taxon>Cricetidae</taxon>
        <taxon>Arvicolinae</taxon>
        <taxon>Myodes</taxon>
    </lineage>
</organism>
<accession>A0AAW0H172</accession>
<evidence type="ECO:0000256" key="11">
    <source>
        <dbReference type="ARBA" id="ARBA00023170"/>
    </source>
</evidence>
<dbReference type="PRINTS" id="PR00047">
    <property type="entry name" value="STROIDFINGER"/>
</dbReference>
<comment type="similarity">
    <text evidence="2">Belongs to the nuclear hormone receptor family. NR2 subfamily.</text>
</comment>
<reference evidence="20 21" key="1">
    <citation type="journal article" date="2023" name="bioRxiv">
        <title>Conserved and derived expression patterns and positive selection on dental genes reveal complex evolutionary context of ever-growing rodent molars.</title>
        <authorList>
            <person name="Calamari Z.T."/>
            <person name="Song A."/>
            <person name="Cohen E."/>
            <person name="Akter M."/>
            <person name="Roy R.D."/>
            <person name="Hallikas O."/>
            <person name="Christensen M.M."/>
            <person name="Li P."/>
            <person name="Marangoni P."/>
            <person name="Jernvall J."/>
            <person name="Klein O.D."/>
        </authorList>
    </citation>
    <scope>NUCLEOTIDE SEQUENCE [LARGE SCALE GENOMIC DNA]</scope>
    <source>
        <strain evidence="20">V071</strain>
    </source>
</reference>
<feature type="domain" description="NR LBD" evidence="19">
    <location>
        <begin position="279"/>
        <end position="502"/>
    </location>
</feature>
<dbReference type="SUPFAM" id="SSF48508">
    <property type="entry name" value="Nuclear receptor ligand-binding domain"/>
    <property type="match status" value="1"/>
</dbReference>
<evidence type="ECO:0000256" key="2">
    <source>
        <dbReference type="ARBA" id="ARBA00006421"/>
    </source>
</evidence>
<dbReference type="PRINTS" id="PR01282">
    <property type="entry name" value="COUPTNFACTOR"/>
</dbReference>
<feature type="domain" description="Nuclear receptor" evidence="18">
    <location>
        <begin position="176"/>
        <end position="251"/>
    </location>
</feature>
<dbReference type="GO" id="GO:0003700">
    <property type="term" value="F:DNA-binding transcription factor activity"/>
    <property type="evidence" value="ECO:0007669"/>
    <property type="project" value="InterPro"/>
</dbReference>
<dbReference type="InterPro" id="IPR000536">
    <property type="entry name" value="Nucl_hrmn_rcpt_lig-bd"/>
</dbReference>
<dbReference type="GO" id="GO:0008270">
    <property type="term" value="F:zinc ion binding"/>
    <property type="evidence" value="ECO:0007669"/>
    <property type="project" value="UniProtKB-KW"/>
</dbReference>
<dbReference type="GO" id="GO:0005634">
    <property type="term" value="C:nucleus"/>
    <property type="evidence" value="ECO:0007669"/>
    <property type="project" value="UniProtKB-SubCell"/>
</dbReference>
<dbReference type="InterPro" id="IPR001723">
    <property type="entry name" value="Nuclear_hrmn_rcpt"/>
</dbReference>
<evidence type="ECO:0000256" key="12">
    <source>
        <dbReference type="ARBA" id="ARBA00023242"/>
    </source>
</evidence>
<evidence type="ECO:0000256" key="1">
    <source>
        <dbReference type="ARBA" id="ARBA00004123"/>
    </source>
</evidence>
<comment type="subcellular location">
    <subcellularLocation>
        <location evidence="1 16">Nucleus</location>
    </subcellularLocation>
</comment>
<keyword evidence="21" id="KW-1185">Reference proteome</keyword>
<dbReference type="CDD" id="cd06948">
    <property type="entry name" value="NR_LBD_COUP-TF"/>
    <property type="match status" value="1"/>
</dbReference>
<evidence type="ECO:0000256" key="5">
    <source>
        <dbReference type="ARBA" id="ARBA00022723"/>
    </source>
</evidence>
<evidence type="ECO:0000313" key="20">
    <source>
        <dbReference type="EMBL" id="KAK7796674.1"/>
    </source>
</evidence>
<dbReference type="Pfam" id="PF00105">
    <property type="entry name" value="zf-C4"/>
    <property type="match status" value="1"/>
</dbReference>
<dbReference type="InterPro" id="IPR013088">
    <property type="entry name" value="Znf_NHR/GATA"/>
</dbReference>
<keyword evidence="11 16" id="KW-0675">Receptor</keyword>
<dbReference type="AlphaFoldDB" id="A0AAW0H172"/>
<dbReference type="SMART" id="SM00399">
    <property type="entry name" value="ZnF_C4"/>
    <property type="match status" value="1"/>
</dbReference>
<keyword evidence="9 16" id="KW-0238">DNA-binding</keyword>
<evidence type="ECO:0000256" key="17">
    <source>
        <dbReference type="SAM" id="MobiDB-lite"/>
    </source>
</evidence>
<dbReference type="PROSITE" id="PS00031">
    <property type="entry name" value="NUCLEAR_REC_DBD_1"/>
    <property type="match status" value="1"/>
</dbReference>
<protein>
    <recommendedName>
        <fullName evidence="14">Nuclear receptor subfamily 2 group F member 6</fullName>
    </recommendedName>
    <alternativeName>
        <fullName evidence="15">V-erbA-related protein 2</fullName>
    </alternativeName>
</protein>
<dbReference type="SMART" id="SM00430">
    <property type="entry name" value="HOLI"/>
    <property type="match status" value="1"/>
</dbReference>
<dbReference type="Gene3D" id="1.10.565.10">
    <property type="entry name" value="Retinoid X Receptor"/>
    <property type="match status" value="1"/>
</dbReference>
<evidence type="ECO:0000256" key="6">
    <source>
        <dbReference type="ARBA" id="ARBA00022771"/>
    </source>
</evidence>
<dbReference type="PROSITE" id="PS51843">
    <property type="entry name" value="NR_LBD"/>
    <property type="match status" value="1"/>
</dbReference>
<evidence type="ECO:0000256" key="9">
    <source>
        <dbReference type="ARBA" id="ARBA00023125"/>
    </source>
</evidence>
<name>A0AAW0H172_MYOGA</name>
<dbReference type="InterPro" id="IPR050274">
    <property type="entry name" value="Nuclear_hormone_rcpt_NR2"/>
</dbReference>
<dbReference type="CDD" id="cd06958">
    <property type="entry name" value="NR_DBD_COUP_TF"/>
    <property type="match status" value="1"/>
</dbReference>
<evidence type="ECO:0000259" key="18">
    <source>
        <dbReference type="PROSITE" id="PS51030"/>
    </source>
</evidence>
<dbReference type="PANTHER" id="PTHR24083">
    <property type="entry name" value="NUCLEAR HORMONE RECEPTOR"/>
    <property type="match status" value="1"/>
</dbReference>
<comment type="caution">
    <text evidence="20">The sequence shown here is derived from an EMBL/GenBank/DDBJ whole genome shotgun (WGS) entry which is preliminary data.</text>
</comment>
<evidence type="ECO:0000256" key="7">
    <source>
        <dbReference type="ARBA" id="ARBA00022833"/>
    </source>
</evidence>
<dbReference type="Proteomes" id="UP001488838">
    <property type="component" value="Unassembled WGS sequence"/>
</dbReference>
<dbReference type="GO" id="GO:0043565">
    <property type="term" value="F:sequence-specific DNA binding"/>
    <property type="evidence" value="ECO:0007669"/>
    <property type="project" value="InterPro"/>
</dbReference>
<feature type="region of interest" description="Disordered" evidence="17">
    <location>
        <begin position="131"/>
        <end position="172"/>
    </location>
</feature>
<sequence length="512" mass="54780">FPPSPARGRARALGWRATKLAWAAGPGHGPRVPTGSPGLRTTGPERPRPAPLARPRRPRARVGKLAWNRPDQFLPGARTGRRKLPQNFLLGVRPEPPERAGCMRAGGDGLAPGRPGPAVPGAMAMVTSGWGGPGGDTNGVDKAGGSYPRATEDDSASPPGVASDAEPGDEERPGLQVDCVVCGDKSSGKHYGVFTCEGCKSFFKRSIRRNLSYTCRSNRDCQIDQHHRNQCQYCRLKKCFRVGMRKEAVQRGRIPHALPGPATCSPPGAAGVEPFAGPPVSELIAQLLRAEPYPAAGRFGGGGAVLGIDNVCELAARLLFSTVEWARHAPFFPELPAADQVALLRLSWSELFVLNAAQAALPLHTAPLLAAAGLHAAPMAAERAVAFMDQVRAFQEQVDKLGRLQVDAAEYGCLKAIALFTPDACGLSDPAHVESLQEKAQVALTEYVRAQYPSQPQRFGRLLLRLPALRAVPASLISQLFFMRLVGKTPIETLIRDMLLSGSTFNWPYGSG</sequence>
<evidence type="ECO:0000256" key="10">
    <source>
        <dbReference type="ARBA" id="ARBA00023163"/>
    </source>
</evidence>
<dbReference type="GO" id="GO:0000122">
    <property type="term" value="P:negative regulation of transcription by RNA polymerase II"/>
    <property type="evidence" value="ECO:0007669"/>
    <property type="project" value="UniProtKB-ARBA"/>
</dbReference>
<keyword evidence="3" id="KW-0678">Repressor</keyword>
<dbReference type="PRINTS" id="PR00398">
    <property type="entry name" value="STRDHORMONER"/>
</dbReference>
<proteinExistence type="inferred from homology"/>
<dbReference type="Pfam" id="PF00104">
    <property type="entry name" value="Hormone_recep"/>
    <property type="match status" value="1"/>
</dbReference>
<feature type="region of interest" description="Disordered" evidence="17">
    <location>
        <begin position="21"/>
        <end position="79"/>
    </location>
</feature>
<keyword evidence="6 16" id="KW-0863">Zinc-finger</keyword>
<dbReference type="FunFam" id="3.30.50.10:FF:000016">
    <property type="entry name" value="Nuclear receptor subfamily 2 group F member 1"/>
    <property type="match status" value="1"/>
</dbReference>
<dbReference type="SUPFAM" id="SSF57716">
    <property type="entry name" value="Glucocorticoid receptor-like (DNA-binding domain)"/>
    <property type="match status" value="1"/>
</dbReference>
<keyword evidence="7 16" id="KW-0862">Zinc</keyword>
<comment type="subunit">
    <text evidence="13">Binds DNA as dimer; homodimer and heterodimer with NR2F2 and probably NR2F1. Interacts with THRB.</text>
</comment>
<evidence type="ECO:0000256" key="14">
    <source>
        <dbReference type="ARBA" id="ARBA00074546"/>
    </source>
</evidence>
<evidence type="ECO:0000313" key="21">
    <source>
        <dbReference type="Proteomes" id="UP001488838"/>
    </source>
</evidence>
<keyword evidence="10 16" id="KW-0804">Transcription</keyword>
<keyword evidence="4" id="KW-0597">Phosphoprotein</keyword>
<feature type="non-terminal residue" evidence="20">
    <location>
        <position position="1"/>
    </location>
</feature>
<dbReference type="PROSITE" id="PS51030">
    <property type="entry name" value="NUCLEAR_REC_DBD_2"/>
    <property type="match status" value="1"/>
</dbReference>
<dbReference type="EMBL" id="JBBHLL010001066">
    <property type="protein sequence ID" value="KAK7796674.1"/>
    <property type="molecule type" value="Genomic_DNA"/>
</dbReference>
<evidence type="ECO:0000256" key="15">
    <source>
        <dbReference type="ARBA" id="ARBA00077248"/>
    </source>
</evidence>
<evidence type="ECO:0000256" key="13">
    <source>
        <dbReference type="ARBA" id="ARBA00065553"/>
    </source>
</evidence>
<evidence type="ECO:0000256" key="8">
    <source>
        <dbReference type="ARBA" id="ARBA00023015"/>
    </source>
</evidence>
<keyword evidence="8 16" id="KW-0805">Transcription regulation</keyword>
<keyword evidence="5 16" id="KW-0479">Metal-binding</keyword>
<dbReference type="FunFam" id="1.10.565.10:FF:000020">
    <property type="entry name" value="Nuclear receptor subfamily 2 group F member 6"/>
    <property type="match status" value="1"/>
</dbReference>
<gene>
    <name evidence="20" type="ORF">U0070_017522</name>
</gene>
<keyword evidence="12 16" id="KW-0539">Nucleus</keyword>
<dbReference type="InterPro" id="IPR035500">
    <property type="entry name" value="NHR-like_dom_sf"/>
</dbReference>
<evidence type="ECO:0000259" key="19">
    <source>
        <dbReference type="PROSITE" id="PS51843"/>
    </source>
</evidence>
<dbReference type="Gene3D" id="3.30.50.10">
    <property type="entry name" value="Erythroid Transcription Factor GATA-1, subunit A"/>
    <property type="match status" value="1"/>
</dbReference>